<dbReference type="InterPro" id="IPR050154">
    <property type="entry name" value="UbiB_kinase"/>
</dbReference>
<feature type="transmembrane region" description="Helical" evidence="2">
    <location>
        <begin position="514"/>
        <end position="531"/>
    </location>
</feature>
<organism evidence="4">
    <name type="scientific">freshwater metagenome</name>
    <dbReference type="NCBI Taxonomy" id="449393"/>
    <lineage>
        <taxon>unclassified sequences</taxon>
        <taxon>metagenomes</taxon>
        <taxon>ecological metagenomes</taxon>
    </lineage>
</organism>
<dbReference type="CDD" id="cd05121">
    <property type="entry name" value="ABC1_ADCK3-like"/>
    <property type="match status" value="1"/>
</dbReference>
<accession>A0A6J7F1L0</accession>
<reference evidence="4" key="1">
    <citation type="submission" date="2020-05" db="EMBL/GenBank/DDBJ databases">
        <authorList>
            <person name="Chiriac C."/>
            <person name="Salcher M."/>
            <person name="Ghai R."/>
            <person name="Kavagutti S V."/>
        </authorList>
    </citation>
    <scope>NUCLEOTIDE SEQUENCE</scope>
</reference>
<gene>
    <name evidence="4" type="ORF">UFOPK3516_00041</name>
</gene>
<name>A0A6J7F1L0_9ZZZZ</name>
<evidence type="ECO:0000256" key="1">
    <source>
        <dbReference type="ARBA" id="ARBA00009670"/>
    </source>
</evidence>
<protein>
    <submittedName>
        <fullName evidence="4">Unannotated protein</fullName>
    </submittedName>
</protein>
<dbReference type="EMBL" id="CAFBMB010000002">
    <property type="protein sequence ID" value="CAB4887494.1"/>
    <property type="molecule type" value="Genomic_DNA"/>
</dbReference>
<evidence type="ECO:0000313" key="4">
    <source>
        <dbReference type="EMBL" id="CAB4887494.1"/>
    </source>
</evidence>
<dbReference type="InterPro" id="IPR004147">
    <property type="entry name" value="ABC1_dom"/>
</dbReference>
<dbReference type="SUPFAM" id="SSF56112">
    <property type="entry name" value="Protein kinase-like (PK-like)"/>
    <property type="match status" value="1"/>
</dbReference>
<dbReference type="AlphaFoldDB" id="A0A6J7F1L0"/>
<evidence type="ECO:0000256" key="2">
    <source>
        <dbReference type="SAM" id="Phobius"/>
    </source>
</evidence>
<feature type="domain" description="ABC1 atypical kinase-like" evidence="3">
    <location>
        <begin position="91"/>
        <end position="351"/>
    </location>
</feature>
<keyword evidence="2" id="KW-0472">Membrane</keyword>
<feature type="transmembrane region" description="Helical" evidence="2">
    <location>
        <begin position="537"/>
        <end position="558"/>
    </location>
</feature>
<dbReference type="InterPro" id="IPR011009">
    <property type="entry name" value="Kinase-like_dom_sf"/>
</dbReference>
<dbReference type="Pfam" id="PF03109">
    <property type="entry name" value="ABC1"/>
    <property type="match status" value="1"/>
</dbReference>
<keyword evidence="2" id="KW-0812">Transmembrane</keyword>
<proteinExistence type="inferred from homology"/>
<evidence type="ECO:0000259" key="3">
    <source>
        <dbReference type="Pfam" id="PF03109"/>
    </source>
</evidence>
<sequence>MTARRSRSRYRRIVRFAARQLVSTWWFELVLPRMGLRSISARTRTRRLTLIARRFHDLAIDLSGLMIKLGQFMSTRLDVLPPVITNELSGLQDEVPAVGFDAIRALAERELGVPLEVAFSWVDPVPLAAASLGQVHRAILSGADQELTGLKDVVIKIQRPGIDTVVDIDLRALRRVAGWLSRIRLINRRADMPRLMEEFATTCLEEIDYLNEGANAERFGINFADNPRVRVPEMVWERSTRRVLTMEDVTDIKITDIDGLRAAGINPNDVADEFARVMLDQVLMDGFFHADPHPGNVFVQPLPVADGQTAPNWRLTFIDFGMMGQVPAGLAKALRSTLIAAASRDGAGMIEGMREVGVLMPSADTVELERAFIKLFDRFGGLGFAELQKVDPQEYRAFAKEFSDVVRALPFQFPENFLLVVRALSLISGMCSSLNPEFNLWNAVEPYSAKLVRAEGGNFVRAFINDGLSSLRLAAKLPKRLDALISRAELGQISVRAPELERHTRTLNRTVRRVISAVLFAALFLGGLIVIDRSATLGIVLLSVSALPLLHALFAGMFSRRGPLP</sequence>
<keyword evidence="2" id="KW-1133">Transmembrane helix</keyword>
<comment type="similarity">
    <text evidence="1">Belongs to the protein kinase superfamily. ADCK protein kinase family.</text>
</comment>
<dbReference type="PANTHER" id="PTHR10566:SF113">
    <property type="entry name" value="PROTEIN ACTIVITY OF BC1 COMPLEX KINASE 7, CHLOROPLASTIC"/>
    <property type="match status" value="1"/>
</dbReference>
<dbReference type="PANTHER" id="PTHR10566">
    <property type="entry name" value="CHAPERONE-ACTIVITY OF BC1 COMPLEX CABC1 -RELATED"/>
    <property type="match status" value="1"/>
</dbReference>